<evidence type="ECO:0000256" key="8">
    <source>
        <dbReference type="ARBA" id="ARBA00022982"/>
    </source>
</evidence>
<evidence type="ECO:0000256" key="16">
    <source>
        <dbReference type="ARBA" id="ARBA00032185"/>
    </source>
</evidence>
<evidence type="ECO:0000313" key="19">
    <source>
        <dbReference type="Proteomes" id="UP000194946"/>
    </source>
</evidence>
<keyword evidence="6" id="KW-1003">Cell membrane</keyword>
<dbReference type="GO" id="GO:0015990">
    <property type="term" value="P:electron transport coupled proton transport"/>
    <property type="evidence" value="ECO:0007669"/>
    <property type="project" value="InterPro"/>
</dbReference>
<dbReference type="GO" id="GO:0009319">
    <property type="term" value="C:cytochrome o ubiquinol oxidase complex"/>
    <property type="evidence" value="ECO:0007669"/>
    <property type="project" value="TreeGrafter"/>
</dbReference>
<feature type="transmembrane region" description="Helical" evidence="17">
    <location>
        <begin position="18"/>
        <end position="40"/>
    </location>
</feature>
<evidence type="ECO:0000256" key="12">
    <source>
        <dbReference type="ARBA" id="ARBA00025694"/>
    </source>
</evidence>
<dbReference type="PANTHER" id="PTHR36835:SF1">
    <property type="entry name" value="CYTOCHROME BO(3) UBIQUINOL OXIDASE SUBUNIT 4"/>
    <property type="match status" value="1"/>
</dbReference>
<keyword evidence="8" id="KW-0249">Electron transport</keyword>
<evidence type="ECO:0000256" key="4">
    <source>
        <dbReference type="ARBA" id="ARBA00014689"/>
    </source>
</evidence>
<sequence length="115" mass="12447">MENQAVSSHGEGHGHGSIVSYIVGFILSVILTVASFWSVLGHALSYSATIIALGVLAVLQIFVQVTFFLHVSAAPEQRTEVVSFLFSIFVALVICFGTLFVMYNVGHLMMSRPTI</sequence>
<keyword evidence="5" id="KW-0813">Transport</keyword>
<dbReference type="InterPro" id="IPR050968">
    <property type="entry name" value="Cytochrome_c_oxidase_bac_sub4"/>
</dbReference>
<dbReference type="GO" id="GO:0015078">
    <property type="term" value="F:proton transmembrane transporter activity"/>
    <property type="evidence" value="ECO:0007669"/>
    <property type="project" value="TreeGrafter"/>
</dbReference>
<evidence type="ECO:0000256" key="15">
    <source>
        <dbReference type="ARBA" id="ARBA00031887"/>
    </source>
</evidence>
<evidence type="ECO:0000256" key="3">
    <source>
        <dbReference type="ARBA" id="ARBA00011700"/>
    </source>
</evidence>
<keyword evidence="9 17" id="KW-1133">Transmembrane helix</keyword>
<evidence type="ECO:0000256" key="9">
    <source>
        <dbReference type="ARBA" id="ARBA00022989"/>
    </source>
</evidence>
<evidence type="ECO:0000256" key="14">
    <source>
        <dbReference type="ARBA" id="ARBA00030211"/>
    </source>
</evidence>
<evidence type="ECO:0000256" key="17">
    <source>
        <dbReference type="SAM" id="Phobius"/>
    </source>
</evidence>
<keyword evidence="11 17" id="KW-0472">Membrane</keyword>
<keyword evidence="19" id="KW-1185">Reference proteome</keyword>
<comment type="function">
    <text evidence="12">Cytochrome bo(3) ubiquinol terminal oxidase is the component of the aerobic respiratory chain of E.coli that predominates when cells are grown at high aeration. Has proton pump activity across the membrane in addition to electron transfer, pumping 2 protons/electron.</text>
</comment>
<dbReference type="GO" id="GO:0009486">
    <property type="term" value="F:cytochrome bo3 ubiquinol oxidase activity"/>
    <property type="evidence" value="ECO:0007669"/>
    <property type="project" value="InterPro"/>
</dbReference>
<name>A0A251ZWR8_9PROT</name>
<reference evidence="19" key="1">
    <citation type="submission" date="2014-06" db="EMBL/GenBank/DDBJ databases">
        <authorList>
            <person name="Winans N.J."/>
            <person name="Newell P.D."/>
            <person name="Douglas A.E."/>
        </authorList>
    </citation>
    <scope>NUCLEOTIDE SEQUENCE [LARGE SCALE GENOMIC DNA]</scope>
    <source>
        <strain evidence="19">DmL_052</strain>
    </source>
</reference>
<accession>A0A251ZWR8</accession>
<dbReference type="InterPro" id="IPR005171">
    <property type="entry name" value="Cyt_c_oxidase_su4_prok"/>
</dbReference>
<dbReference type="Proteomes" id="UP000194946">
    <property type="component" value="Unassembled WGS sequence"/>
</dbReference>
<feature type="transmembrane region" description="Helical" evidence="17">
    <location>
        <begin position="81"/>
        <end position="103"/>
    </location>
</feature>
<evidence type="ECO:0000256" key="10">
    <source>
        <dbReference type="ARBA" id="ARBA00023002"/>
    </source>
</evidence>
<organism evidence="18 19">
    <name type="scientific">Commensalibacter intestini</name>
    <dbReference type="NCBI Taxonomy" id="479936"/>
    <lineage>
        <taxon>Bacteria</taxon>
        <taxon>Pseudomonadati</taxon>
        <taxon>Pseudomonadota</taxon>
        <taxon>Alphaproteobacteria</taxon>
        <taxon>Acetobacterales</taxon>
        <taxon>Acetobacteraceae</taxon>
    </lineage>
</organism>
<evidence type="ECO:0000313" key="18">
    <source>
        <dbReference type="EMBL" id="OUI79115.1"/>
    </source>
</evidence>
<evidence type="ECO:0000256" key="13">
    <source>
        <dbReference type="ARBA" id="ARBA00030071"/>
    </source>
</evidence>
<evidence type="ECO:0000256" key="6">
    <source>
        <dbReference type="ARBA" id="ARBA00022475"/>
    </source>
</evidence>
<keyword evidence="10" id="KW-0560">Oxidoreductase</keyword>
<protein>
    <recommendedName>
        <fullName evidence="4">Cytochrome bo(3) ubiquinol oxidase subunit 4</fullName>
    </recommendedName>
    <alternativeName>
        <fullName evidence="16">Cytochrome o ubiquinol oxidase subunit 4</fullName>
    </alternativeName>
    <alternativeName>
        <fullName evidence="13">Oxidase bo(3) subunit 4</fullName>
    </alternativeName>
    <alternativeName>
        <fullName evidence="14">Ubiquinol oxidase polypeptide IV</fullName>
    </alternativeName>
    <alternativeName>
        <fullName evidence="15">Ubiquinol oxidase subunit 4</fullName>
    </alternativeName>
</protein>
<gene>
    <name evidence="18" type="ORF">HK18_04220</name>
</gene>
<evidence type="ECO:0000256" key="11">
    <source>
        <dbReference type="ARBA" id="ARBA00023136"/>
    </source>
</evidence>
<evidence type="ECO:0000256" key="7">
    <source>
        <dbReference type="ARBA" id="ARBA00022692"/>
    </source>
</evidence>
<dbReference type="NCBIfam" id="TIGR02847">
    <property type="entry name" value="CyoD"/>
    <property type="match status" value="1"/>
</dbReference>
<dbReference type="EMBL" id="JOPB01000002">
    <property type="protein sequence ID" value="OUI79115.1"/>
    <property type="molecule type" value="Genomic_DNA"/>
</dbReference>
<dbReference type="GO" id="GO:0019646">
    <property type="term" value="P:aerobic electron transport chain"/>
    <property type="evidence" value="ECO:0007669"/>
    <property type="project" value="TreeGrafter"/>
</dbReference>
<dbReference type="RefSeq" id="WP_008854086.1">
    <property type="nucleotide sequence ID" value="NZ_JOPB01000002.1"/>
</dbReference>
<dbReference type="PANTHER" id="PTHR36835">
    <property type="entry name" value="CYTOCHROME BO(3) UBIQUINOL OXIDASE SUBUNIT 4"/>
    <property type="match status" value="1"/>
</dbReference>
<dbReference type="InterPro" id="IPR014210">
    <property type="entry name" value="Cyt_o_ubiqinol_oxidase_su4"/>
</dbReference>
<comment type="subcellular location">
    <subcellularLocation>
        <location evidence="1">Cell membrane</location>
        <topology evidence="1">Multi-pass membrane protein</topology>
    </subcellularLocation>
</comment>
<keyword evidence="7 17" id="KW-0812">Transmembrane</keyword>
<evidence type="ECO:0000256" key="1">
    <source>
        <dbReference type="ARBA" id="ARBA00004651"/>
    </source>
</evidence>
<evidence type="ECO:0000256" key="2">
    <source>
        <dbReference type="ARBA" id="ARBA00008079"/>
    </source>
</evidence>
<dbReference type="AlphaFoldDB" id="A0A251ZWR8"/>
<comment type="subunit">
    <text evidence="3">Heterooctamer of two A chains, two B chains, two C chains and two D chains.</text>
</comment>
<comment type="caution">
    <text evidence="18">The sequence shown here is derived from an EMBL/GenBank/DDBJ whole genome shotgun (WGS) entry which is preliminary data.</text>
</comment>
<comment type="similarity">
    <text evidence="2">Belongs to the cytochrome c oxidase bacterial subunit 4 family.</text>
</comment>
<dbReference type="GO" id="GO:0005886">
    <property type="term" value="C:plasma membrane"/>
    <property type="evidence" value="ECO:0007669"/>
    <property type="project" value="UniProtKB-SubCell"/>
</dbReference>
<feature type="transmembrane region" description="Helical" evidence="17">
    <location>
        <begin position="46"/>
        <end position="69"/>
    </location>
</feature>
<dbReference type="Pfam" id="PF03626">
    <property type="entry name" value="COX4_pro"/>
    <property type="match status" value="1"/>
</dbReference>
<evidence type="ECO:0000256" key="5">
    <source>
        <dbReference type="ARBA" id="ARBA00022448"/>
    </source>
</evidence>
<proteinExistence type="inferred from homology"/>